<dbReference type="Gene3D" id="2.170.130.10">
    <property type="entry name" value="TonB-dependent receptor, plug domain"/>
    <property type="match status" value="1"/>
</dbReference>
<dbReference type="SUPFAM" id="SSF49464">
    <property type="entry name" value="Carboxypeptidase regulatory domain-like"/>
    <property type="match status" value="1"/>
</dbReference>
<dbReference type="SUPFAM" id="SSF56935">
    <property type="entry name" value="Porins"/>
    <property type="match status" value="1"/>
</dbReference>
<gene>
    <name evidence="3" type="ORF">J5U18_01365</name>
</gene>
<dbReference type="InterPro" id="IPR039426">
    <property type="entry name" value="TonB-dep_rcpt-like"/>
</dbReference>
<dbReference type="EMBL" id="JAGKSB010000001">
    <property type="protein sequence ID" value="MBP3942225.1"/>
    <property type="molecule type" value="Genomic_DNA"/>
</dbReference>
<dbReference type="InterPro" id="IPR037066">
    <property type="entry name" value="Plug_dom_sf"/>
</dbReference>
<dbReference type="GO" id="GO:0044718">
    <property type="term" value="P:siderophore transmembrane transport"/>
    <property type="evidence" value="ECO:0007669"/>
    <property type="project" value="TreeGrafter"/>
</dbReference>
<proteinExistence type="predicted"/>
<evidence type="ECO:0000313" key="3">
    <source>
        <dbReference type="EMBL" id="MBP3942225.1"/>
    </source>
</evidence>
<dbReference type="PANTHER" id="PTHR30069:SF29">
    <property type="entry name" value="HEMOGLOBIN AND HEMOGLOBIN-HAPTOGLOBIN-BINDING PROTEIN 1-RELATED"/>
    <property type="match status" value="1"/>
</dbReference>
<feature type="domain" description="TonB-dependent receptor plug" evidence="2">
    <location>
        <begin position="95"/>
        <end position="221"/>
    </location>
</feature>
<dbReference type="Pfam" id="PF07715">
    <property type="entry name" value="Plug"/>
    <property type="match status" value="1"/>
</dbReference>
<keyword evidence="3" id="KW-0675">Receptor</keyword>
<dbReference type="Proteomes" id="UP000679691">
    <property type="component" value="Unassembled WGS sequence"/>
</dbReference>
<keyword evidence="1" id="KW-0732">Signal</keyword>
<dbReference type="InterPro" id="IPR012910">
    <property type="entry name" value="Plug_dom"/>
</dbReference>
<sequence length="893" mass="101409">MLQITTSSTNQVIPRATIHLLGKKEYSLTTDANGQLDFTQIPAGSYILELRHIGYKAFRQRLQLPLSQPLLIALNRLEIAIDEVYITAKESSNISRSSVINRKAMEHLQPSSFTDILELLPGGRAKDPSLMQVNGINLRAAGNPSSNYDINSLGTAFVMDGNAINNNANIQSVNGFSTSGNNERRNISNIGVDMRSLNTDNIEKIEIIRGIPSAEYGDLTSGVILIDRKKGFTPWSARLKSDGFSKLFSVEKGFTNLKRNFKINIDAGYLDAKSNPTDIYTNFKRVNASVRMEKTWQKERATYVYSNNLDYKTTIDGERIDPDNDFLLTDKYRSQNQEFRLANNLKVFFKKLDWLKSLDFTSNLSYSSNRIEETRLFQAKSAEILTNSLLPGSHEASFIKPSYISNLTVDGQPFTAQTKALAKIVFNKTPLKHHIKVGVESNYSKNFGKGQQFDLDLPPTSSLTARPRAYDDIPGLHLLTAFAEDQLSIKAGKHRFEAMLGIRAFSLTSLDQRFDLANKVQVDPRANVRWELPTVQLAGSPLRLSLSGGYGIHTKTPTLSMLYPSLFYRDITELSYYTADPATRLAWVNTSIYDPTNRQLSNSRNKKWEFGADVSYKSNQFSVNYFQENLQDGFRDMSHFETISFTKYNSNSVDPTNLTSKPSITDFTGEAQQQYYGYQRVENGSQVNKKGIEYTFSSARIRGINTRVTVNGAWYITKYNTSQAYYKTIPSNVITDGKTLQYLGYYEDPDGNTYEQLNTNLTLDSYLPQWGLTFSSSIQSLWYFDTQRQYMSGSPVGYYDIEGQYFDYTEANKTDGILSNLTTKYGENIFDKYRTPIDLQVNFKVTKDIKQRIKASMFVNRLFTYTPSYERNDVTIRRRSAAPYFGMEISINF</sequence>
<dbReference type="GO" id="GO:0009279">
    <property type="term" value="C:cell outer membrane"/>
    <property type="evidence" value="ECO:0007669"/>
    <property type="project" value="TreeGrafter"/>
</dbReference>
<comment type="caution">
    <text evidence="3">The sequence shown here is derived from an EMBL/GenBank/DDBJ whole genome shotgun (WGS) entry which is preliminary data.</text>
</comment>
<name>A0A8T4H7G0_9SPHI</name>
<keyword evidence="4" id="KW-1185">Reference proteome</keyword>
<accession>A0A8T4H7G0</accession>
<dbReference type="Pfam" id="PF13620">
    <property type="entry name" value="CarboxypepD_reg"/>
    <property type="match status" value="1"/>
</dbReference>
<dbReference type="PANTHER" id="PTHR30069">
    <property type="entry name" value="TONB-DEPENDENT OUTER MEMBRANE RECEPTOR"/>
    <property type="match status" value="1"/>
</dbReference>
<dbReference type="InterPro" id="IPR008969">
    <property type="entry name" value="CarboxyPept-like_regulatory"/>
</dbReference>
<dbReference type="GO" id="GO:0015344">
    <property type="term" value="F:siderophore uptake transmembrane transporter activity"/>
    <property type="evidence" value="ECO:0007669"/>
    <property type="project" value="TreeGrafter"/>
</dbReference>
<organism evidence="3 4">
    <name type="scientific">Rhinopithecimicrobium faecis</name>
    <dbReference type="NCBI Taxonomy" id="2820698"/>
    <lineage>
        <taxon>Bacteria</taxon>
        <taxon>Pseudomonadati</taxon>
        <taxon>Bacteroidota</taxon>
        <taxon>Sphingobacteriia</taxon>
        <taxon>Sphingobacteriales</taxon>
        <taxon>Sphingobacteriaceae</taxon>
        <taxon>Rhinopithecimicrobium</taxon>
    </lineage>
</organism>
<evidence type="ECO:0000256" key="1">
    <source>
        <dbReference type="ARBA" id="ARBA00022729"/>
    </source>
</evidence>
<dbReference type="Gene3D" id="2.60.40.1120">
    <property type="entry name" value="Carboxypeptidase-like, regulatory domain"/>
    <property type="match status" value="1"/>
</dbReference>
<evidence type="ECO:0000313" key="4">
    <source>
        <dbReference type="Proteomes" id="UP000679691"/>
    </source>
</evidence>
<evidence type="ECO:0000259" key="2">
    <source>
        <dbReference type="Pfam" id="PF07715"/>
    </source>
</evidence>
<dbReference type="AlphaFoldDB" id="A0A8T4H7G0"/>
<dbReference type="RefSeq" id="WP_353545706.1">
    <property type="nucleotide sequence ID" value="NZ_JAGKSB010000001.1"/>
</dbReference>
<reference evidence="3" key="1">
    <citation type="submission" date="2021-03" db="EMBL/GenBank/DDBJ databases">
        <authorList>
            <person name="Lu T."/>
            <person name="Wang Q."/>
            <person name="Han X."/>
        </authorList>
    </citation>
    <scope>NUCLEOTIDE SEQUENCE</scope>
    <source>
        <strain evidence="3">WQ 2009</strain>
    </source>
</reference>
<protein>
    <submittedName>
        <fullName evidence="3">TonB-dependent receptor</fullName>
    </submittedName>
</protein>